<evidence type="ECO:0000313" key="3">
    <source>
        <dbReference type="Proteomes" id="UP000777774"/>
    </source>
</evidence>
<accession>A0ABX1JXB2</accession>
<dbReference type="EMBL" id="JAAXOY010000049">
    <property type="protein sequence ID" value="NKY38687.1"/>
    <property type="molecule type" value="Genomic_DNA"/>
</dbReference>
<name>A0ABX1JXB2_9CELL</name>
<dbReference type="Proteomes" id="UP000777774">
    <property type="component" value="Unassembled WGS sequence"/>
</dbReference>
<dbReference type="PROSITE" id="PS51257">
    <property type="entry name" value="PROKAR_LIPOPROTEIN"/>
    <property type="match status" value="1"/>
</dbReference>
<feature type="region of interest" description="Disordered" evidence="1">
    <location>
        <begin position="21"/>
        <end position="44"/>
    </location>
</feature>
<sequence>MRDHVRLIVVVGAVAALTGCTTPSAPSPEPTVGTATPTTGAEGAPVYPAYEGSWDEWSQDFMTCMRDEGWQIEPGDPNDGISFEYGVVDDDQMDSLMASQDTCNMSVGRIVAPELDDAALTEFYGRLVDHYDCLVAAGFSAEAPPTVEVYIDRQRSGAATWDPMSGVPSEDYTSALSACPRPVFGQ</sequence>
<organism evidence="2 3">
    <name type="scientific">Cellulomonas septica</name>
    <dbReference type="NCBI Taxonomy" id="285080"/>
    <lineage>
        <taxon>Bacteria</taxon>
        <taxon>Bacillati</taxon>
        <taxon>Actinomycetota</taxon>
        <taxon>Actinomycetes</taxon>
        <taxon>Micrococcales</taxon>
        <taxon>Cellulomonadaceae</taxon>
        <taxon>Cellulomonas</taxon>
    </lineage>
</organism>
<proteinExistence type="predicted"/>
<evidence type="ECO:0000313" key="2">
    <source>
        <dbReference type="EMBL" id="NKY38687.1"/>
    </source>
</evidence>
<gene>
    <name evidence="2" type="ORF">HGA02_03855</name>
</gene>
<evidence type="ECO:0000256" key="1">
    <source>
        <dbReference type="SAM" id="MobiDB-lite"/>
    </source>
</evidence>
<evidence type="ECO:0008006" key="4">
    <source>
        <dbReference type="Google" id="ProtNLM"/>
    </source>
</evidence>
<reference evidence="2 3" key="1">
    <citation type="submission" date="2020-04" db="EMBL/GenBank/DDBJ databases">
        <title>MicrobeNet Type strains.</title>
        <authorList>
            <person name="Nicholson A.C."/>
        </authorList>
    </citation>
    <scope>NUCLEOTIDE SEQUENCE [LARGE SCALE GENOMIC DNA]</scope>
    <source>
        <strain evidence="2 3">ATCC BAA-787</strain>
    </source>
</reference>
<feature type="compositionally biased region" description="Low complexity" evidence="1">
    <location>
        <begin position="30"/>
        <end position="44"/>
    </location>
</feature>
<protein>
    <recommendedName>
        <fullName evidence="4">DUF732 domain-containing protein</fullName>
    </recommendedName>
</protein>
<comment type="caution">
    <text evidence="2">The sequence shown here is derived from an EMBL/GenBank/DDBJ whole genome shotgun (WGS) entry which is preliminary data.</text>
</comment>
<dbReference type="RefSeq" id="WP_168677758.1">
    <property type="nucleotide sequence ID" value="NZ_JAAXOY010000049.1"/>
</dbReference>
<keyword evidence="3" id="KW-1185">Reference proteome</keyword>